<feature type="compositionally biased region" description="Low complexity" evidence="1">
    <location>
        <begin position="31"/>
        <end position="42"/>
    </location>
</feature>
<evidence type="ECO:0000256" key="1">
    <source>
        <dbReference type="SAM" id="MobiDB-lite"/>
    </source>
</evidence>
<dbReference type="SUPFAM" id="SSF47473">
    <property type="entry name" value="EF-hand"/>
    <property type="match status" value="1"/>
</dbReference>
<evidence type="ECO:0000259" key="3">
    <source>
        <dbReference type="PROSITE" id="PS50222"/>
    </source>
</evidence>
<dbReference type="InterPro" id="IPR002048">
    <property type="entry name" value="EF_hand_dom"/>
</dbReference>
<dbReference type="Gene3D" id="1.10.238.10">
    <property type="entry name" value="EF-hand"/>
    <property type="match status" value="1"/>
</dbReference>
<dbReference type="PROSITE" id="PS50222">
    <property type="entry name" value="EF_HAND_2"/>
    <property type="match status" value="1"/>
</dbReference>
<comment type="caution">
    <text evidence="4">The sequence shown here is derived from an EMBL/GenBank/DDBJ whole genome shotgun (WGS) entry which is preliminary data.</text>
</comment>
<dbReference type="Proteomes" id="UP001166571">
    <property type="component" value="Unassembled WGS sequence"/>
</dbReference>
<reference evidence="4" key="1">
    <citation type="submission" date="2021-08" db="EMBL/GenBank/DDBJ databases">
        <title>Sphingopyxis panaciterrulae sp. nov., isolated from the surface water of the Yellow Sea.</title>
        <authorList>
            <person name="Gao Z."/>
            <person name="Zhang D."/>
            <person name="Zhang A."/>
        </authorList>
    </citation>
    <scope>NUCLEOTIDE SEQUENCE</scope>
    <source>
        <strain evidence="4">XHP0097</strain>
    </source>
</reference>
<accession>A0ABS7MCM8</accession>
<dbReference type="PROSITE" id="PS00018">
    <property type="entry name" value="EF_HAND_1"/>
    <property type="match status" value="1"/>
</dbReference>
<feature type="domain" description="EF-hand" evidence="3">
    <location>
        <begin position="72"/>
        <end position="107"/>
    </location>
</feature>
<keyword evidence="2" id="KW-0732">Signal</keyword>
<dbReference type="InterPro" id="IPR011992">
    <property type="entry name" value="EF-hand-dom_pair"/>
</dbReference>
<gene>
    <name evidence="4" type="ORF">K5P26_06455</name>
</gene>
<sequence>MLKQLLFVGAAAVSFPALAQEQPVPEPTDPPTQTDPITDPMTEPVPQSAPVATPAPQPSTPPNEGTAATPAQIAQIVDQEFPTYDSDANGELSETEFAAWMKKLRVATEPGVDPESEAVKSWIGQAFAAADADKSTGVNKTELTGFLARGA</sequence>
<proteinExistence type="predicted"/>
<evidence type="ECO:0000313" key="5">
    <source>
        <dbReference type="Proteomes" id="UP001166571"/>
    </source>
</evidence>
<evidence type="ECO:0000313" key="4">
    <source>
        <dbReference type="EMBL" id="MBY4636780.1"/>
    </source>
</evidence>
<evidence type="ECO:0000256" key="2">
    <source>
        <dbReference type="SAM" id="SignalP"/>
    </source>
</evidence>
<organism evidence="4 5">
    <name type="scientific">Sphingopyxis jiangsuensis</name>
    <dbReference type="NCBI Taxonomy" id="2871171"/>
    <lineage>
        <taxon>Bacteria</taxon>
        <taxon>Pseudomonadati</taxon>
        <taxon>Pseudomonadota</taxon>
        <taxon>Alphaproteobacteria</taxon>
        <taxon>Sphingomonadales</taxon>
        <taxon>Sphingomonadaceae</taxon>
        <taxon>Sphingopyxis</taxon>
    </lineage>
</organism>
<feature type="region of interest" description="Disordered" evidence="1">
    <location>
        <begin position="16"/>
        <end position="70"/>
    </location>
</feature>
<name>A0ABS7MCM8_9SPHN</name>
<keyword evidence="5" id="KW-1185">Reference proteome</keyword>
<feature type="signal peptide" evidence="2">
    <location>
        <begin position="1"/>
        <end position="19"/>
    </location>
</feature>
<dbReference type="InterPro" id="IPR018247">
    <property type="entry name" value="EF_Hand_1_Ca_BS"/>
</dbReference>
<dbReference type="RefSeq" id="WP_201925379.1">
    <property type="nucleotide sequence ID" value="NZ_JAERPO010000001.1"/>
</dbReference>
<dbReference type="EMBL" id="JAILXK010000001">
    <property type="protein sequence ID" value="MBY4636780.1"/>
    <property type="molecule type" value="Genomic_DNA"/>
</dbReference>
<feature type="chain" id="PRO_5045957085" evidence="2">
    <location>
        <begin position="20"/>
        <end position="151"/>
    </location>
</feature>
<protein>
    <submittedName>
        <fullName evidence="4">Calcium-binding protein</fullName>
    </submittedName>
</protein>